<dbReference type="SUPFAM" id="SSF50475">
    <property type="entry name" value="FMN-binding split barrel"/>
    <property type="match status" value="1"/>
</dbReference>
<feature type="domain" description="CREG-like beta-barrel" evidence="2">
    <location>
        <begin position="140"/>
        <end position="298"/>
    </location>
</feature>
<dbReference type="PANTHER" id="PTHR13343:SF29">
    <property type="entry name" value="PYRIDOXAMINE 5'-PHOSPHATE OXIDASE FAMILY PROTEIN"/>
    <property type="match status" value="1"/>
</dbReference>
<dbReference type="InterPro" id="IPR012349">
    <property type="entry name" value="Split_barrel_FMN-bd"/>
</dbReference>
<feature type="region of interest" description="Disordered" evidence="1">
    <location>
        <begin position="58"/>
        <end position="91"/>
    </location>
</feature>
<keyword evidence="4" id="KW-1185">Reference proteome</keyword>
<protein>
    <recommendedName>
        <fullName evidence="2">CREG-like beta-barrel domain-containing protein</fullName>
    </recommendedName>
</protein>
<reference evidence="3 4" key="1">
    <citation type="submission" date="2018-07" db="EMBL/GenBank/DDBJ databases">
        <title>The complete nuclear genome of the prasinophyte Chloropicon primus (CCMP1205).</title>
        <authorList>
            <person name="Pombert J.-F."/>
            <person name="Otis C."/>
            <person name="Turmel M."/>
            <person name="Lemieux C."/>
        </authorList>
    </citation>
    <scope>NUCLEOTIDE SEQUENCE [LARGE SCALE GENOMIC DNA]</scope>
    <source>
        <strain evidence="3 4">CCMP1205</strain>
    </source>
</reference>
<dbReference type="Pfam" id="PF13883">
    <property type="entry name" value="CREG_beta-barrel"/>
    <property type="match status" value="1"/>
</dbReference>
<gene>
    <name evidence="3" type="ORF">A3770_18p80760</name>
</gene>
<evidence type="ECO:0000313" key="4">
    <source>
        <dbReference type="Proteomes" id="UP000316726"/>
    </source>
</evidence>
<organism evidence="3 4">
    <name type="scientific">Chloropicon primus</name>
    <dbReference type="NCBI Taxonomy" id="1764295"/>
    <lineage>
        <taxon>Eukaryota</taxon>
        <taxon>Viridiplantae</taxon>
        <taxon>Chlorophyta</taxon>
        <taxon>Chloropicophyceae</taxon>
        <taxon>Chloropicales</taxon>
        <taxon>Chloropicaceae</taxon>
        <taxon>Chloropicon</taxon>
    </lineage>
</organism>
<dbReference type="GO" id="GO:0005737">
    <property type="term" value="C:cytoplasm"/>
    <property type="evidence" value="ECO:0007669"/>
    <property type="project" value="UniProtKB-ARBA"/>
</dbReference>
<dbReference type="InterPro" id="IPR055343">
    <property type="entry name" value="CREG_beta-barrel"/>
</dbReference>
<name>A0A5B8MXM7_9CHLO</name>
<feature type="compositionally biased region" description="Low complexity" evidence="1">
    <location>
        <begin position="68"/>
        <end position="80"/>
    </location>
</feature>
<evidence type="ECO:0000313" key="3">
    <source>
        <dbReference type="EMBL" id="QDZ25558.1"/>
    </source>
</evidence>
<accession>A0A5B8MXM7</accession>
<feature type="region of interest" description="Disordered" evidence="1">
    <location>
        <begin position="1"/>
        <end position="45"/>
    </location>
</feature>
<dbReference type="Gene3D" id="2.30.110.10">
    <property type="entry name" value="Electron Transport, Fmn-binding Protein, Chain A"/>
    <property type="match status" value="1"/>
</dbReference>
<dbReference type="EMBL" id="CP031051">
    <property type="protein sequence ID" value="QDZ25558.1"/>
    <property type="molecule type" value="Genomic_DNA"/>
</dbReference>
<sequence length="381" mass="42001">MLLRQRASGGCAGRRRGFLQLQSSGSARVQGRHNHGGGRDPFHWGADRRNVCRLAVKENGKGNDGSPAESSQAQQQQQQQQKEEKKKTETATVGADAYLELEEEVQGMEHLVRQSLRSQLTGGVQATTATLDLPEPQVAVRNLVEYAKHAHMSTVMSKAQHRRAGYPFGSIVEFAVDAEGAPVFAMSSLAIHTRNVLANPRCAIQIHAPGWTGLNNSRVTLFGDVYPVSPESASDANELFASKRRKLTPRGASGGASSQSDSTRIPLANTRYFVMDKIVDVLFVGGYGTVTWINPKDYKGAEPDFILEDMSHVIKTCNETFAHSIKKVVNADDVVFISVDKKGVELRVREGMEDTVRRLVFKKHCYTVDDIIKELRDIIKV</sequence>
<dbReference type="Proteomes" id="UP000316726">
    <property type="component" value="Chromosome 18"/>
</dbReference>
<dbReference type="OrthoDB" id="2138282at2759"/>
<evidence type="ECO:0000259" key="2">
    <source>
        <dbReference type="Pfam" id="PF13883"/>
    </source>
</evidence>
<evidence type="ECO:0000256" key="1">
    <source>
        <dbReference type="SAM" id="MobiDB-lite"/>
    </source>
</evidence>
<proteinExistence type="predicted"/>
<dbReference type="AlphaFoldDB" id="A0A5B8MXM7"/>
<dbReference type="PANTHER" id="PTHR13343">
    <property type="entry name" value="CREG1 PROTEIN"/>
    <property type="match status" value="1"/>
</dbReference>